<evidence type="ECO:0000313" key="5">
    <source>
        <dbReference type="Proteomes" id="UP000799441"/>
    </source>
</evidence>
<dbReference type="InterPro" id="IPR035979">
    <property type="entry name" value="RBD_domain_sf"/>
</dbReference>
<proteinExistence type="predicted"/>
<comment type="caution">
    <text evidence="4">The sequence shown here is derived from an EMBL/GenBank/DDBJ whole genome shotgun (WGS) entry which is preliminary data.</text>
</comment>
<sequence length="318" mass="35159">MIAACQDSTCSQSQAYCSTPQHQHDRSWSFSDRSQLHTSDLQRKRTYGVTGKPTSLLNDSDDLDLDGCLVDSSPRLLARGLTAAETPYDNAPRTIYFCGLPDLTSYSELLSVVKGGKLVSLNMPSERSATVSFLDPEAASKYLAWAKRNDVYIRNKRVEVRWAERQFTINSHIVNKIQNGATRNLIISDAQDKGLSERQIRDDMDHIHGLAITGVSFRQGDAHVSMNSIHNALFARTCMLSRTAYKGCKVQFVPDECDVPLPERMRPTKVPAVSVSMEKRRQGAVSNRFDLLNTEGTESGSDVGSDQTSEVDSVGCSS</sequence>
<dbReference type="PROSITE" id="PS50102">
    <property type="entry name" value="RRM"/>
    <property type="match status" value="1"/>
</dbReference>
<accession>A0A9P4QGB6</accession>
<dbReference type="InterPro" id="IPR000504">
    <property type="entry name" value="RRM_dom"/>
</dbReference>
<dbReference type="CDD" id="cd12261">
    <property type="entry name" value="RRM1_3_MRN1"/>
    <property type="match status" value="1"/>
</dbReference>
<feature type="compositionally biased region" description="Polar residues" evidence="2">
    <location>
        <begin position="294"/>
        <end position="318"/>
    </location>
</feature>
<name>A0A9P4QGB6_9PEZI</name>
<dbReference type="EMBL" id="MU003769">
    <property type="protein sequence ID" value="KAF2725093.1"/>
    <property type="molecule type" value="Genomic_DNA"/>
</dbReference>
<evidence type="ECO:0000256" key="2">
    <source>
        <dbReference type="SAM" id="MobiDB-lite"/>
    </source>
</evidence>
<dbReference type="GO" id="GO:0003723">
    <property type="term" value="F:RNA binding"/>
    <property type="evidence" value="ECO:0007669"/>
    <property type="project" value="UniProtKB-UniRule"/>
</dbReference>
<reference evidence="4" key="1">
    <citation type="journal article" date="2020" name="Stud. Mycol.">
        <title>101 Dothideomycetes genomes: a test case for predicting lifestyles and emergence of pathogens.</title>
        <authorList>
            <person name="Haridas S."/>
            <person name="Albert R."/>
            <person name="Binder M."/>
            <person name="Bloem J."/>
            <person name="Labutti K."/>
            <person name="Salamov A."/>
            <person name="Andreopoulos B."/>
            <person name="Baker S."/>
            <person name="Barry K."/>
            <person name="Bills G."/>
            <person name="Bluhm B."/>
            <person name="Cannon C."/>
            <person name="Castanera R."/>
            <person name="Culley D."/>
            <person name="Daum C."/>
            <person name="Ezra D."/>
            <person name="Gonzalez J."/>
            <person name="Henrissat B."/>
            <person name="Kuo A."/>
            <person name="Liang C."/>
            <person name="Lipzen A."/>
            <person name="Lutzoni F."/>
            <person name="Magnuson J."/>
            <person name="Mondo S."/>
            <person name="Nolan M."/>
            <person name="Ohm R."/>
            <person name="Pangilinan J."/>
            <person name="Park H.-J."/>
            <person name="Ramirez L."/>
            <person name="Alfaro M."/>
            <person name="Sun H."/>
            <person name="Tritt A."/>
            <person name="Yoshinaga Y."/>
            <person name="Zwiers L.-H."/>
            <person name="Turgeon B."/>
            <person name="Goodwin S."/>
            <person name="Spatafora J."/>
            <person name="Crous P."/>
            <person name="Grigoriev I."/>
        </authorList>
    </citation>
    <scope>NUCLEOTIDE SEQUENCE</scope>
    <source>
        <strain evidence="4">CBS 116435</strain>
    </source>
</reference>
<dbReference type="Gene3D" id="3.30.70.330">
    <property type="match status" value="1"/>
</dbReference>
<organism evidence="4 5">
    <name type="scientific">Polychaeton citri CBS 116435</name>
    <dbReference type="NCBI Taxonomy" id="1314669"/>
    <lineage>
        <taxon>Eukaryota</taxon>
        <taxon>Fungi</taxon>
        <taxon>Dikarya</taxon>
        <taxon>Ascomycota</taxon>
        <taxon>Pezizomycotina</taxon>
        <taxon>Dothideomycetes</taxon>
        <taxon>Dothideomycetidae</taxon>
        <taxon>Capnodiales</taxon>
        <taxon>Capnodiaceae</taxon>
        <taxon>Polychaeton</taxon>
    </lineage>
</organism>
<keyword evidence="1" id="KW-0694">RNA-binding</keyword>
<feature type="compositionally biased region" description="Polar residues" evidence="2">
    <location>
        <begin position="28"/>
        <end position="39"/>
    </location>
</feature>
<feature type="domain" description="RRM" evidence="3">
    <location>
        <begin position="93"/>
        <end position="165"/>
    </location>
</feature>
<gene>
    <name evidence="4" type="ORF">K431DRAFT_216614</name>
</gene>
<feature type="region of interest" description="Disordered" evidence="2">
    <location>
        <begin position="23"/>
        <end position="44"/>
    </location>
</feature>
<protein>
    <recommendedName>
        <fullName evidence="3">RRM domain-containing protein</fullName>
    </recommendedName>
</protein>
<evidence type="ECO:0000256" key="1">
    <source>
        <dbReference type="PROSITE-ProRule" id="PRU00176"/>
    </source>
</evidence>
<dbReference type="InterPro" id="IPR012677">
    <property type="entry name" value="Nucleotide-bd_a/b_plait_sf"/>
</dbReference>
<dbReference type="OrthoDB" id="2935572at2759"/>
<dbReference type="AlphaFoldDB" id="A0A9P4QGB6"/>
<evidence type="ECO:0000313" key="4">
    <source>
        <dbReference type="EMBL" id="KAF2725093.1"/>
    </source>
</evidence>
<keyword evidence="5" id="KW-1185">Reference proteome</keyword>
<evidence type="ECO:0000259" key="3">
    <source>
        <dbReference type="PROSITE" id="PS50102"/>
    </source>
</evidence>
<feature type="region of interest" description="Disordered" evidence="2">
    <location>
        <begin position="275"/>
        <end position="318"/>
    </location>
</feature>
<dbReference type="SUPFAM" id="SSF54928">
    <property type="entry name" value="RNA-binding domain, RBD"/>
    <property type="match status" value="1"/>
</dbReference>
<dbReference type="Proteomes" id="UP000799441">
    <property type="component" value="Unassembled WGS sequence"/>
</dbReference>